<accession>A0A1B6F8S8</accession>
<dbReference type="EMBL" id="GECZ01023130">
    <property type="protein sequence ID" value="JAS46639.1"/>
    <property type="molecule type" value="Transcribed_RNA"/>
</dbReference>
<dbReference type="GO" id="GO:0071897">
    <property type="term" value="P:DNA biosynthetic process"/>
    <property type="evidence" value="ECO:0007669"/>
    <property type="project" value="UniProtKB-ARBA"/>
</dbReference>
<reference evidence="1" key="1">
    <citation type="submission" date="2015-11" db="EMBL/GenBank/DDBJ databases">
        <title>De novo transcriptome assembly of four potential Pierce s Disease insect vectors from Arizona vineyards.</title>
        <authorList>
            <person name="Tassone E.E."/>
        </authorList>
    </citation>
    <scope>NUCLEOTIDE SEQUENCE</scope>
</reference>
<proteinExistence type="predicted"/>
<evidence type="ECO:0000313" key="1">
    <source>
        <dbReference type="EMBL" id="JAS46639.1"/>
    </source>
</evidence>
<dbReference type="PANTHER" id="PTHR31511">
    <property type="entry name" value="PROTEIN CBG23764"/>
    <property type="match status" value="1"/>
</dbReference>
<dbReference type="PANTHER" id="PTHR31511:SF12">
    <property type="entry name" value="RHO TERMINATION FACTOR N-TERMINAL DOMAIN-CONTAINING PROTEIN"/>
    <property type="match status" value="1"/>
</dbReference>
<sequence>SQCIKQYVKANNKYLKDFDKTKPENYLLYVDANNLYGWALSQNLPYSDIKWMDPKTYSKEEWQETILELTGEEDYGYILEVDLGYPTKLHENHKDLPLAPEHYKNKLSTTLLDKTEYVVHSRNLKFYLEQGMVLKHVNRVLAFDQKPFMKEYIDFNTNMRTKATSDFEKDFYKLMNNSVFGKSMENVRNRCDIKLGNEEFSMKQAKKTNFKCFNIFDENCIASHMYKQKVKFNKPIYIGFSVLDLSKLLMYEFYYNKLKKYDPDLNLCYMDTDSYFLEMTKDPYKIIKENIDEFDTSDYPKDHECFTNKNKKVIGKFKDELNGEILEEFCGLRSKMYSYKYLDKNPVKCKGIKKSVVNKTINIENLKRCLFEDKEEYREMTCIRSYKHELYTITINKLALSSKDDKRVVLENKIDTVPYGYNKEAKSDILDLLNTLGNFDI</sequence>
<feature type="non-terminal residue" evidence="1">
    <location>
        <position position="1"/>
    </location>
</feature>
<evidence type="ECO:0008006" key="2">
    <source>
        <dbReference type="Google" id="ProtNLM"/>
    </source>
</evidence>
<protein>
    <recommendedName>
        <fullName evidence="2">DNA-directed DNA polymerase</fullName>
    </recommendedName>
</protein>
<dbReference type="InterPro" id="IPR043502">
    <property type="entry name" value="DNA/RNA_pol_sf"/>
</dbReference>
<organism evidence="1">
    <name type="scientific">Cuerna arida</name>
    <dbReference type="NCBI Taxonomy" id="1464854"/>
    <lineage>
        <taxon>Eukaryota</taxon>
        <taxon>Metazoa</taxon>
        <taxon>Ecdysozoa</taxon>
        <taxon>Arthropoda</taxon>
        <taxon>Hexapoda</taxon>
        <taxon>Insecta</taxon>
        <taxon>Pterygota</taxon>
        <taxon>Neoptera</taxon>
        <taxon>Paraneoptera</taxon>
        <taxon>Hemiptera</taxon>
        <taxon>Auchenorrhyncha</taxon>
        <taxon>Membracoidea</taxon>
        <taxon>Cicadellidae</taxon>
        <taxon>Cicadellinae</taxon>
        <taxon>Proconiini</taxon>
        <taxon>Cuerna</taxon>
    </lineage>
</organism>
<dbReference type="AlphaFoldDB" id="A0A1B6F8S8"/>
<gene>
    <name evidence="1" type="ORF">g.10768</name>
</gene>
<name>A0A1B6F8S8_9HEMI</name>
<dbReference type="SUPFAM" id="SSF56672">
    <property type="entry name" value="DNA/RNA polymerases"/>
    <property type="match status" value="1"/>
</dbReference>